<evidence type="ECO:0000313" key="2">
    <source>
        <dbReference type="Proteomes" id="UP000655751"/>
    </source>
</evidence>
<organism evidence="1 2">
    <name type="scientific">Nocardia bovistercoris</name>
    <dbReference type="NCBI Taxonomy" id="2785916"/>
    <lineage>
        <taxon>Bacteria</taxon>
        <taxon>Bacillati</taxon>
        <taxon>Actinomycetota</taxon>
        <taxon>Actinomycetes</taxon>
        <taxon>Mycobacteriales</taxon>
        <taxon>Nocardiaceae</taxon>
        <taxon>Nocardia</taxon>
    </lineage>
</organism>
<protein>
    <submittedName>
        <fullName evidence="1">Uncharacterized protein</fullName>
    </submittedName>
</protein>
<evidence type="ECO:0000313" key="1">
    <source>
        <dbReference type="EMBL" id="MBH0780340.1"/>
    </source>
</evidence>
<reference evidence="1" key="1">
    <citation type="submission" date="2020-11" db="EMBL/GenBank/DDBJ databases">
        <title>Nocardia NEAU-351.nov., a novel actinomycete isolated from the cow dung.</title>
        <authorList>
            <person name="Zhang X."/>
        </authorList>
    </citation>
    <scope>NUCLEOTIDE SEQUENCE</scope>
    <source>
        <strain evidence="1">NEAU-351</strain>
    </source>
</reference>
<accession>A0A931IIK5</accession>
<proteinExistence type="predicted"/>
<sequence>MTSDISNRPFVVLEWGHLLDVAVEAALRVGATTDPLEPDMRRLDPRLARPSVFDPDFMRALLDSDELTAFLLMRRSAGFGRCPDNRAEAEQLLGPGCRTHGRRHFLKLAQATRPSATITTGRWDIGCCCDCGHPFLRYTIPSGALHWSLYPDLL</sequence>
<dbReference type="EMBL" id="JADMLG010000015">
    <property type="protein sequence ID" value="MBH0780340.1"/>
    <property type="molecule type" value="Genomic_DNA"/>
</dbReference>
<keyword evidence="2" id="KW-1185">Reference proteome</keyword>
<dbReference type="RefSeq" id="WP_196152655.1">
    <property type="nucleotide sequence ID" value="NZ_JADMLG010000015.1"/>
</dbReference>
<name>A0A931IIK5_9NOCA</name>
<dbReference type="Proteomes" id="UP000655751">
    <property type="component" value="Unassembled WGS sequence"/>
</dbReference>
<comment type="caution">
    <text evidence="1">The sequence shown here is derived from an EMBL/GenBank/DDBJ whole genome shotgun (WGS) entry which is preliminary data.</text>
</comment>
<dbReference type="AlphaFoldDB" id="A0A931IIK5"/>
<gene>
    <name evidence="1" type="ORF">IT779_29120</name>
</gene>